<feature type="compositionally biased region" description="Basic residues" evidence="1">
    <location>
        <begin position="19"/>
        <end position="34"/>
    </location>
</feature>
<reference evidence="2" key="1">
    <citation type="submission" date="2020-02" db="EMBL/GenBank/DDBJ databases">
        <authorList>
            <person name="Meier V. D."/>
        </authorList>
    </citation>
    <scope>NUCLEOTIDE SEQUENCE</scope>
    <source>
        <strain evidence="2">AVDCRST_MAG87</strain>
    </source>
</reference>
<dbReference type="EMBL" id="CADCWJ010000525">
    <property type="protein sequence ID" value="CAA9570644.1"/>
    <property type="molecule type" value="Genomic_DNA"/>
</dbReference>
<evidence type="ECO:0000256" key="1">
    <source>
        <dbReference type="SAM" id="MobiDB-lite"/>
    </source>
</evidence>
<feature type="non-terminal residue" evidence="2">
    <location>
        <position position="115"/>
    </location>
</feature>
<feature type="compositionally biased region" description="Basic and acidic residues" evidence="1">
    <location>
        <begin position="60"/>
        <end position="93"/>
    </location>
</feature>
<dbReference type="AlphaFoldDB" id="A0A6J4V6S8"/>
<feature type="non-terminal residue" evidence="2">
    <location>
        <position position="1"/>
    </location>
</feature>
<evidence type="ECO:0000313" key="2">
    <source>
        <dbReference type="EMBL" id="CAA9570644.1"/>
    </source>
</evidence>
<accession>A0A6J4V6S8</accession>
<organism evidence="2">
    <name type="scientific">uncultured Thermomicrobiales bacterium</name>
    <dbReference type="NCBI Taxonomy" id="1645740"/>
    <lineage>
        <taxon>Bacteria</taxon>
        <taxon>Pseudomonadati</taxon>
        <taxon>Thermomicrobiota</taxon>
        <taxon>Thermomicrobia</taxon>
        <taxon>Thermomicrobiales</taxon>
        <taxon>environmental samples</taxon>
    </lineage>
</organism>
<protein>
    <submittedName>
        <fullName evidence="2">Uncharacterized protein</fullName>
    </submittedName>
</protein>
<feature type="region of interest" description="Disordered" evidence="1">
    <location>
        <begin position="1"/>
        <end position="115"/>
    </location>
</feature>
<sequence length="115" mass="13103">ESGRQRLHSGARPAVAGRALHRHPPAHPRRRSGCHRAPAVQEAALPEEWRIPRRARPGKRLGDPDDLQRHRSRRAGRDVRAEWPARTPERQDPRGAGGRYRPPRQACRAGRRHAL</sequence>
<gene>
    <name evidence="2" type="ORF">AVDCRST_MAG87-2376</name>
</gene>
<name>A0A6J4V6S8_9BACT</name>
<proteinExistence type="predicted"/>